<accession>A0A0F5JBZ7</accession>
<organism evidence="1 2">
    <name type="scientific">Parabacteroides gordonii MS-1 = DSM 23371</name>
    <dbReference type="NCBI Taxonomy" id="1203610"/>
    <lineage>
        <taxon>Bacteria</taxon>
        <taxon>Pseudomonadati</taxon>
        <taxon>Bacteroidota</taxon>
        <taxon>Bacteroidia</taxon>
        <taxon>Bacteroidales</taxon>
        <taxon>Tannerellaceae</taxon>
        <taxon>Parabacteroides</taxon>
    </lineage>
</organism>
<proteinExistence type="predicted"/>
<name>A0A0F5JBZ7_9BACT</name>
<reference evidence="1 2" key="1">
    <citation type="submission" date="2013-04" db="EMBL/GenBank/DDBJ databases">
        <title>The Genome Sequence of Parabacteroides gordonii DSM 23371.</title>
        <authorList>
            <consortium name="The Broad Institute Genomics Platform"/>
            <person name="Earl A."/>
            <person name="Ward D."/>
            <person name="Feldgarden M."/>
            <person name="Gevers D."/>
            <person name="Martens E."/>
            <person name="Sakamoto M."/>
            <person name="Benno Y."/>
            <person name="Suzuki N."/>
            <person name="Matsunaga N."/>
            <person name="Koshihara K."/>
            <person name="Seki M."/>
            <person name="Komiya H."/>
            <person name="Walker B."/>
            <person name="Young S."/>
            <person name="Zeng Q."/>
            <person name="Gargeya S."/>
            <person name="Fitzgerald M."/>
            <person name="Haas B."/>
            <person name="Abouelleil A."/>
            <person name="Allen A.W."/>
            <person name="Alvarado L."/>
            <person name="Arachchi H.M."/>
            <person name="Berlin A.M."/>
            <person name="Chapman S.B."/>
            <person name="Gainer-Dewar J."/>
            <person name="Goldberg J."/>
            <person name="Griggs A."/>
            <person name="Gujja S."/>
            <person name="Hansen M."/>
            <person name="Howarth C."/>
            <person name="Imamovic A."/>
            <person name="Ireland A."/>
            <person name="Larimer J."/>
            <person name="McCowan C."/>
            <person name="Murphy C."/>
            <person name="Pearson M."/>
            <person name="Poon T.W."/>
            <person name="Priest M."/>
            <person name="Roberts A."/>
            <person name="Saif S."/>
            <person name="Shea T."/>
            <person name="Sisk P."/>
            <person name="Sykes S."/>
            <person name="Wortman J."/>
            <person name="Nusbaum C."/>
            <person name="Birren B."/>
        </authorList>
    </citation>
    <scope>NUCLEOTIDE SEQUENCE [LARGE SCALE GENOMIC DNA]</scope>
    <source>
        <strain evidence="1 2">MS-1</strain>
    </source>
</reference>
<dbReference type="Proteomes" id="UP000033035">
    <property type="component" value="Unassembled WGS sequence"/>
</dbReference>
<evidence type="ECO:0000313" key="1">
    <source>
        <dbReference type="EMBL" id="KKB55289.1"/>
    </source>
</evidence>
<dbReference type="EMBL" id="AQHW01000015">
    <property type="protein sequence ID" value="KKB55289.1"/>
    <property type="molecule type" value="Genomic_DNA"/>
</dbReference>
<evidence type="ECO:0000313" key="2">
    <source>
        <dbReference type="Proteomes" id="UP000033035"/>
    </source>
</evidence>
<sequence length="34" mass="4183">MSLLFAKWQDIWLRELQNIKTYVVQQKKKESENS</sequence>
<protein>
    <submittedName>
        <fullName evidence="1">Uncharacterized protein</fullName>
    </submittedName>
</protein>
<comment type="caution">
    <text evidence="1">The sequence shown here is derived from an EMBL/GenBank/DDBJ whole genome shotgun (WGS) entry which is preliminary data.</text>
</comment>
<dbReference type="STRING" id="1203610.HMPREF1536_02752"/>
<dbReference type="HOGENOM" id="CLU_3375063_0_0_10"/>
<keyword evidence="2" id="KW-1185">Reference proteome</keyword>
<dbReference type="PATRIC" id="fig|1203610.3.peg.2819"/>
<gene>
    <name evidence="1" type="ORF">HMPREF1536_02752</name>
</gene>
<dbReference type="AlphaFoldDB" id="A0A0F5JBZ7"/>